<dbReference type="Proteomes" id="UP000298061">
    <property type="component" value="Unassembled WGS sequence"/>
</dbReference>
<feature type="non-terminal residue" evidence="1">
    <location>
        <position position="181"/>
    </location>
</feature>
<dbReference type="SUPFAM" id="SSF51395">
    <property type="entry name" value="FMN-linked oxidoreductases"/>
    <property type="match status" value="1"/>
</dbReference>
<dbReference type="EMBL" id="SFCI01002010">
    <property type="protein sequence ID" value="TFY74561.1"/>
    <property type="molecule type" value="Genomic_DNA"/>
</dbReference>
<sequence>MVTVRRIHVSPPLINSSCAVTTRTATLTGFNETVQKKVAFTKDTITSLNSYGYSPHPLSNYIKYVDTILTSAPAGSTKPFIISITSSSPISLGSMLNSIQELRSKFHDADGATSRIAVELNTSCPNIKGSPPPAYNFPCLTPILDVLADYFWKDRTLVLGLKLPPYVYSTQFNDLVKAVAG</sequence>
<gene>
    <name evidence="1" type="ORF">EWM64_g9449</name>
</gene>
<dbReference type="AlphaFoldDB" id="A0A4Y9ZL65"/>
<dbReference type="InterPro" id="IPR013785">
    <property type="entry name" value="Aldolase_TIM"/>
</dbReference>
<evidence type="ECO:0000313" key="1">
    <source>
        <dbReference type="EMBL" id="TFY74561.1"/>
    </source>
</evidence>
<reference evidence="1 2" key="1">
    <citation type="submission" date="2019-02" db="EMBL/GenBank/DDBJ databases">
        <title>Genome sequencing of the rare red list fungi Hericium alpestre (H. flagellum).</title>
        <authorList>
            <person name="Buettner E."/>
            <person name="Kellner H."/>
        </authorList>
    </citation>
    <scope>NUCLEOTIDE SEQUENCE [LARGE SCALE GENOMIC DNA]</scope>
    <source>
        <strain evidence="1 2">DSM 108284</strain>
    </source>
</reference>
<name>A0A4Y9ZL65_9AGAM</name>
<protein>
    <submittedName>
        <fullName evidence="1">Uncharacterized protein</fullName>
    </submittedName>
</protein>
<dbReference type="Gene3D" id="3.20.20.70">
    <property type="entry name" value="Aldolase class I"/>
    <property type="match status" value="1"/>
</dbReference>
<evidence type="ECO:0000313" key="2">
    <source>
        <dbReference type="Proteomes" id="UP000298061"/>
    </source>
</evidence>
<dbReference type="OrthoDB" id="14784at2759"/>
<organism evidence="1 2">
    <name type="scientific">Hericium alpestre</name>
    <dbReference type="NCBI Taxonomy" id="135208"/>
    <lineage>
        <taxon>Eukaryota</taxon>
        <taxon>Fungi</taxon>
        <taxon>Dikarya</taxon>
        <taxon>Basidiomycota</taxon>
        <taxon>Agaricomycotina</taxon>
        <taxon>Agaricomycetes</taxon>
        <taxon>Russulales</taxon>
        <taxon>Hericiaceae</taxon>
        <taxon>Hericium</taxon>
    </lineage>
</organism>
<keyword evidence="2" id="KW-1185">Reference proteome</keyword>
<proteinExistence type="predicted"/>
<comment type="caution">
    <text evidence="1">The sequence shown here is derived from an EMBL/GenBank/DDBJ whole genome shotgun (WGS) entry which is preliminary data.</text>
</comment>
<accession>A0A4Y9ZL65</accession>
<dbReference type="STRING" id="135208.A0A4Y9ZL65"/>